<dbReference type="Proteomes" id="UP000053237">
    <property type="component" value="Unassembled WGS sequence"/>
</dbReference>
<gene>
    <name evidence="1" type="ORF">BN9_056410</name>
</gene>
<sequence>MALSVLPEYALLRQSMDLFEWMDPIGCASYINVQSGTIAVMDSQISWYRSLHCFPFLPGNFVPIMVQCRVPYRSTSLIIILSSSSVHFDTGFRSLRTVHTV</sequence>
<dbReference type="AlphaFoldDB" id="A0A024GEQ7"/>
<accession>A0A024GEQ7</accession>
<proteinExistence type="predicted"/>
<evidence type="ECO:0000313" key="1">
    <source>
        <dbReference type="EMBL" id="CCI44817.1"/>
    </source>
</evidence>
<evidence type="ECO:0000313" key="2">
    <source>
        <dbReference type="Proteomes" id="UP000053237"/>
    </source>
</evidence>
<reference evidence="1 2" key="1">
    <citation type="submission" date="2012-05" db="EMBL/GenBank/DDBJ databases">
        <title>Recombination and specialization in a pathogen metapopulation.</title>
        <authorList>
            <person name="Gardiner A."/>
            <person name="Kemen E."/>
            <person name="Schultz-Larsen T."/>
            <person name="MacLean D."/>
            <person name="Van Oosterhout C."/>
            <person name="Jones J.D.G."/>
        </authorList>
    </citation>
    <scope>NUCLEOTIDE SEQUENCE [LARGE SCALE GENOMIC DNA]</scope>
    <source>
        <strain evidence="1 2">Ac Nc2</strain>
    </source>
</reference>
<keyword evidence="2" id="KW-1185">Reference proteome</keyword>
<dbReference type="InParanoid" id="A0A024GEQ7"/>
<comment type="caution">
    <text evidence="1">The sequence shown here is derived from an EMBL/GenBank/DDBJ whole genome shotgun (WGS) entry which is preliminary data.</text>
</comment>
<protein>
    <submittedName>
        <fullName evidence="1">Uncharacterized protein</fullName>
    </submittedName>
</protein>
<organism evidence="1 2">
    <name type="scientific">Albugo candida</name>
    <dbReference type="NCBI Taxonomy" id="65357"/>
    <lineage>
        <taxon>Eukaryota</taxon>
        <taxon>Sar</taxon>
        <taxon>Stramenopiles</taxon>
        <taxon>Oomycota</taxon>
        <taxon>Peronosporomycetes</taxon>
        <taxon>Albuginales</taxon>
        <taxon>Albuginaceae</taxon>
        <taxon>Albugo</taxon>
    </lineage>
</organism>
<dbReference type="EMBL" id="CAIX01000080">
    <property type="protein sequence ID" value="CCI44817.1"/>
    <property type="molecule type" value="Genomic_DNA"/>
</dbReference>
<name>A0A024GEQ7_9STRA</name>